<keyword evidence="3" id="KW-1185">Reference proteome</keyword>
<dbReference type="InterPro" id="IPR043129">
    <property type="entry name" value="ATPase_NBD"/>
</dbReference>
<sequence>MNVMGAGMKVIGIDIGGTSIKGMVLDGSGQLLGQDKNATEARQGKERILENIRQLLDNLLAQHQDIQGIGIGTAGRVNVQTGEIVFATDNLPGWMGSNPKAWVEEAYSLPVFVDNDANTALVGEAWLGAGRNIKDLSMLTLGTGVGGANMIGGELYRGAHWNGGEWGHTVLVPGGRPCNCGLRGCIEQYLSGTALVKLASEAAGRAYTSGVEVLDDHLKGQPQATQVLKQFSSHLAIVVNNLHIGLNPEAILIGGGLVDSKTVWWPLLLEAMNGMGLHADVRTAELGNEAGAIGAAKLVLDQLKSSPLKLET</sequence>
<gene>
    <name evidence="2" type="ORF">MUG84_14255</name>
</gene>
<dbReference type="Gene3D" id="3.30.420.40">
    <property type="match status" value="2"/>
</dbReference>
<dbReference type="Proteomes" id="UP001139347">
    <property type="component" value="Unassembled WGS sequence"/>
</dbReference>
<name>A0A9X1WQN1_9BACL</name>
<dbReference type="AlphaFoldDB" id="A0A9X1WQN1"/>
<evidence type="ECO:0000313" key="2">
    <source>
        <dbReference type="EMBL" id="MCJ8012896.1"/>
    </source>
</evidence>
<dbReference type="InterPro" id="IPR000600">
    <property type="entry name" value="ROK"/>
</dbReference>
<accession>A0A9X1WQN1</accession>
<dbReference type="Pfam" id="PF00480">
    <property type="entry name" value="ROK"/>
    <property type="match status" value="1"/>
</dbReference>
<proteinExistence type="inferred from homology"/>
<organism evidence="2 3">
    <name type="scientific">Paenibacillus mangrovi</name>
    <dbReference type="NCBI Taxonomy" id="2931978"/>
    <lineage>
        <taxon>Bacteria</taxon>
        <taxon>Bacillati</taxon>
        <taxon>Bacillota</taxon>
        <taxon>Bacilli</taxon>
        <taxon>Bacillales</taxon>
        <taxon>Paenibacillaceae</taxon>
        <taxon>Paenibacillus</taxon>
    </lineage>
</organism>
<dbReference type="PANTHER" id="PTHR18964">
    <property type="entry name" value="ROK (REPRESSOR, ORF, KINASE) FAMILY"/>
    <property type="match status" value="1"/>
</dbReference>
<evidence type="ECO:0000313" key="3">
    <source>
        <dbReference type="Proteomes" id="UP001139347"/>
    </source>
</evidence>
<reference evidence="2" key="1">
    <citation type="submission" date="2022-04" db="EMBL/GenBank/DDBJ databases">
        <title>Paenibacillus mangrovi sp. nov., a novel endophytic bacterium isolated from bark of Kandelia candel.</title>
        <authorList>
            <person name="Tuo L."/>
        </authorList>
    </citation>
    <scope>NUCLEOTIDE SEQUENCE</scope>
    <source>
        <strain evidence="2">KQZ6P-2</strain>
    </source>
</reference>
<dbReference type="SUPFAM" id="SSF53067">
    <property type="entry name" value="Actin-like ATPase domain"/>
    <property type="match status" value="1"/>
</dbReference>
<comment type="caution">
    <text evidence="2">The sequence shown here is derived from an EMBL/GenBank/DDBJ whole genome shotgun (WGS) entry which is preliminary data.</text>
</comment>
<protein>
    <submittedName>
        <fullName evidence="2">ROK family protein</fullName>
    </submittedName>
</protein>
<dbReference type="PANTHER" id="PTHR18964:SF149">
    <property type="entry name" value="BIFUNCTIONAL UDP-N-ACETYLGLUCOSAMINE 2-EPIMERASE_N-ACETYLMANNOSAMINE KINASE"/>
    <property type="match status" value="1"/>
</dbReference>
<dbReference type="CDD" id="cd24068">
    <property type="entry name" value="ASKHA_NBD_ROK_FnNanK-like"/>
    <property type="match status" value="1"/>
</dbReference>
<evidence type="ECO:0000256" key="1">
    <source>
        <dbReference type="ARBA" id="ARBA00006479"/>
    </source>
</evidence>
<dbReference type="RefSeq" id="WP_244725714.1">
    <property type="nucleotide sequence ID" value="NZ_JALIRP010000005.1"/>
</dbReference>
<dbReference type="EMBL" id="JALIRP010000005">
    <property type="protein sequence ID" value="MCJ8012896.1"/>
    <property type="molecule type" value="Genomic_DNA"/>
</dbReference>
<comment type="similarity">
    <text evidence="1">Belongs to the ROK (NagC/XylR) family.</text>
</comment>